<organism evidence="6 7">
    <name type="scientific">Intrasporangium calvum</name>
    <dbReference type="NCBI Taxonomy" id="53358"/>
    <lineage>
        <taxon>Bacteria</taxon>
        <taxon>Bacillati</taxon>
        <taxon>Actinomycetota</taxon>
        <taxon>Actinomycetes</taxon>
        <taxon>Micrococcales</taxon>
        <taxon>Intrasporangiaceae</taxon>
        <taxon>Intrasporangium</taxon>
    </lineage>
</organism>
<reference evidence="6 7" key="1">
    <citation type="submission" date="2022-11" db="EMBL/GenBank/DDBJ databases">
        <title>Anaerobic phenanthrene biodegradation by a DNRA strain PheN6.</title>
        <authorList>
            <person name="Zhang Z."/>
        </authorList>
    </citation>
    <scope>NUCLEOTIDE SEQUENCE [LARGE SCALE GENOMIC DNA]</scope>
    <source>
        <strain evidence="6 7">PheN6</strain>
    </source>
</reference>
<evidence type="ECO:0000256" key="3">
    <source>
        <dbReference type="ARBA" id="ARBA00022475"/>
    </source>
</evidence>
<dbReference type="RefSeq" id="WP_272462065.1">
    <property type="nucleotide sequence ID" value="NZ_JAPFQL010000034.1"/>
</dbReference>
<dbReference type="Proteomes" id="UP001150259">
    <property type="component" value="Unassembled WGS sequence"/>
</dbReference>
<dbReference type="SUPFAM" id="SSF89392">
    <property type="entry name" value="Prokaryotic lipoproteins and lipoprotein localization factors"/>
    <property type="match status" value="1"/>
</dbReference>
<feature type="region of interest" description="Disordered" evidence="4">
    <location>
        <begin position="25"/>
        <end position="57"/>
    </location>
</feature>
<protein>
    <submittedName>
        <fullName evidence="6">LppX_LprAFG lipoprotein</fullName>
    </submittedName>
</protein>
<evidence type="ECO:0000313" key="6">
    <source>
        <dbReference type="EMBL" id="MDC5697489.1"/>
    </source>
</evidence>
<keyword evidence="3" id="KW-1003">Cell membrane</keyword>
<feature type="signal peptide" evidence="5">
    <location>
        <begin position="1"/>
        <end position="24"/>
    </location>
</feature>
<dbReference type="PROSITE" id="PS51257">
    <property type="entry name" value="PROKAR_LIPOPROTEIN"/>
    <property type="match status" value="1"/>
</dbReference>
<keyword evidence="7" id="KW-1185">Reference proteome</keyword>
<feature type="compositionally biased region" description="Low complexity" evidence="4">
    <location>
        <begin position="27"/>
        <end position="55"/>
    </location>
</feature>
<comment type="caution">
    <text evidence="6">The sequence shown here is derived from an EMBL/GenBank/DDBJ whole genome shotgun (WGS) entry which is preliminary data.</text>
</comment>
<evidence type="ECO:0000256" key="2">
    <source>
        <dbReference type="ARBA" id="ARBA00009194"/>
    </source>
</evidence>
<keyword evidence="6" id="KW-0449">Lipoprotein</keyword>
<evidence type="ECO:0000256" key="5">
    <source>
        <dbReference type="SAM" id="SignalP"/>
    </source>
</evidence>
<accession>A0ABT5GH01</accession>
<feature type="chain" id="PRO_5046312005" evidence="5">
    <location>
        <begin position="25"/>
        <end position="265"/>
    </location>
</feature>
<dbReference type="InterPro" id="IPR009830">
    <property type="entry name" value="LppX/LprAFG"/>
</dbReference>
<dbReference type="InterPro" id="IPR029046">
    <property type="entry name" value="LolA/LolB/LppX"/>
</dbReference>
<gene>
    <name evidence="6" type="ORF">OO014_09485</name>
</gene>
<dbReference type="EMBL" id="JAPFQL010000034">
    <property type="protein sequence ID" value="MDC5697489.1"/>
    <property type="molecule type" value="Genomic_DNA"/>
</dbReference>
<evidence type="ECO:0000256" key="4">
    <source>
        <dbReference type="SAM" id="MobiDB-lite"/>
    </source>
</evidence>
<dbReference type="Gene3D" id="2.50.20.20">
    <property type="match status" value="1"/>
</dbReference>
<evidence type="ECO:0000313" key="7">
    <source>
        <dbReference type="Proteomes" id="UP001150259"/>
    </source>
</evidence>
<name>A0ABT5GH01_9MICO</name>
<sequence length="265" mass="27844">MLKRTRRVAAATIVLPLALLTACSSDTPAPTANPTAAGTIAGSTTTPATSTAAPTHGDRDSFVAALLAGSTKMTTAHVEMAMEIEGQAVTMSGDMKMAGASPAMQMTMDMGEAMSLDMILLESSLFLKGIPGLEPGKWAKVAVTGAMAEEFEKSLQQADPAQLAATYEKAVKDVKFVGAEEVDGEPVQHYEVTMDTKALGDTLPQDAKDLPDTVVYDMWLDADNRLRQVVYSVAGAEVEMKMSNYGEPVDISAPPAADVVEVPNS</sequence>
<comment type="subcellular location">
    <subcellularLocation>
        <location evidence="1">Cell envelope</location>
    </subcellularLocation>
</comment>
<dbReference type="Pfam" id="PF07161">
    <property type="entry name" value="LppX_LprAFG"/>
    <property type="match status" value="1"/>
</dbReference>
<keyword evidence="3" id="KW-0472">Membrane</keyword>
<comment type="similarity">
    <text evidence="2">Belongs to the LppX/LprAFG lipoprotein family.</text>
</comment>
<keyword evidence="5" id="KW-0732">Signal</keyword>
<proteinExistence type="inferred from homology"/>
<evidence type="ECO:0000256" key="1">
    <source>
        <dbReference type="ARBA" id="ARBA00004196"/>
    </source>
</evidence>